<dbReference type="Proteomes" id="UP001516400">
    <property type="component" value="Unassembled WGS sequence"/>
</dbReference>
<comment type="caution">
    <text evidence="1">The sequence shown here is derived from an EMBL/GenBank/DDBJ whole genome shotgun (WGS) entry which is preliminary data.</text>
</comment>
<accession>A0ABD2MXQ3</accession>
<evidence type="ECO:0000313" key="2">
    <source>
        <dbReference type="Proteomes" id="UP001516400"/>
    </source>
</evidence>
<proteinExistence type="predicted"/>
<dbReference type="Gene3D" id="3.90.1640.10">
    <property type="entry name" value="inorganic pyrophosphatase (n-terminal core)"/>
    <property type="match status" value="1"/>
</dbReference>
<protein>
    <submittedName>
        <fullName evidence="1">Uncharacterized protein</fullName>
    </submittedName>
</protein>
<dbReference type="EMBL" id="JABFTP020000042">
    <property type="protein sequence ID" value="KAL3270784.1"/>
    <property type="molecule type" value="Genomic_DNA"/>
</dbReference>
<dbReference type="Gene3D" id="3.10.310.20">
    <property type="entry name" value="DHHA2 domain"/>
    <property type="match status" value="1"/>
</dbReference>
<reference evidence="1 2" key="1">
    <citation type="journal article" date="2021" name="BMC Biol.">
        <title>Horizontally acquired antibacterial genes associated with adaptive radiation of ladybird beetles.</title>
        <authorList>
            <person name="Li H.S."/>
            <person name="Tang X.F."/>
            <person name="Huang Y.H."/>
            <person name="Xu Z.Y."/>
            <person name="Chen M.L."/>
            <person name="Du X.Y."/>
            <person name="Qiu B.Y."/>
            <person name="Chen P.T."/>
            <person name="Zhang W."/>
            <person name="Slipinski A."/>
            <person name="Escalona H.E."/>
            <person name="Waterhouse R.M."/>
            <person name="Zwick A."/>
            <person name="Pang H."/>
        </authorList>
    </citation>
    <scope>NUCLEOTIDE SEQUENCE [LARGE SCALE GENOMIC DNA]</scope>
    <source>
        <strain evidence="1">SYSU2018</strain>
    </source>
</reference>
<sequence length="372" mass="43499">MAELRTFLEKCYADLNQWRSLREIYIVLGNESCDLDSAVSAIAYGFLLFKKNELENSMNQTVFPVLNVDRKHFPMRLEHCYLMNQLDINLEKLIFRSDINFEELIEAVNDMKITVKTYLVDHHVLSRNDDILRQTVCRIFDHRTLDEKNFCPGELRIEPVGSCATIISDEIFKEDFEIWNKDIAYLVYCTILMDTKGLRPKKGKTTALDMEIASKLERKFGFNKSNLYDKLKDLRCSTCHLTIDEMLIKDLKCSGSIAFSRIHVLAETFIAKDCAMDSLKEFCSKKKVSMIILIGSEANSKMKDMGLFFDTNNERFIRKFCQKLRENGMRDLPNILENFVVFKFEFQKLTRKEIIPIILNIYEELKTELTSH</sequence>
<dbReference type="SUPFAM" id="SSF64182">
    <property type="entry name" value="DHH phosphoesterases"/>
    <property type="match status" value="1"/>
</dbReference>
<dbReference type="PANTHER" id="PTHR12112:SF39">
    <property type="entry name" value="EG:152A3.5 PROTEIN (FBGN0003116_PN PROTEIN)"/>
    <property type="match status" value="1"/>
</dbReference>
<keyword evidence="2" id="KW-1185">Reference proteome</keyword>
<gene>
    <name evidence="1" type="ORF">HHI36_021308</name>
</gene>
<organism evidence="1 2">
    <name type="scientific">Cryptolaemus montrouzieri</name>
    <dbReference type="NCBI Taxonomy" id="559131"/>
    <lineage>
        <taxon>Eukaryota</taxon>
        <taxon>Metazoa</taxon>
        <taxon>Ecdysozoa</taxon>
        <taxon>Arthropoda</taxon>
        <taxon>Hexapoda</taxon>
        <taxon>Insecta</taxon>
        <taxon>Pterygota</taxon>
        <taxon>Neoptera</taxon>
        <taxon>Endopterygota</taxon>
        <taxon>Coleoptera</taxon>
        <taxon>Polyphaga</taxon>
        <taxon>Cucujiformia</taxon>
        <taxon>Coccinelloidea</taxon>
        <taxon>Coccinellidae</taxon>
        <taxon>Scymninae</taxon>
        <taxon>Scymnini</taxon>
        <taxon>Cryptolaemus</taxon>
    </lineage>
</organism>
<dbReference type="InterPro" id="IPR038222">
    <property type="entry name" value="DHHA2_dom_sf"/>
</dbReference>
<evidence type="ECO:0000313" key="1">
    <source>
        <dbReference type="EMBL" id="KAL3270784.1"/>
    </source>
</evidence>
<dbReference type="InterPro" id="IPR038763">
    <property type="entry name" value="DHH_sf"/>
</dbReference>
<dbReference type="AlphaFoldDB" id="A0ABD2MXQ3"/>
<dbReference type="PANTHER" id="PTHR12112">
    <property type="entry name" value="BNIP - RELATED"/>
    <property type="match status" value="1"/>
</dbReference>
<name>A0ABD2MXQ3_9CUCU</name>